<evidence type="ECO:0000313" key="1">
    <source>
        <dbReference type="EMBL" id="ARP99685.1"/>
    </source>
</evidence>
<dbReference type="PANTHER" id="PTHR30154:SF34">
    <property type="entry name" value="TRANSCRIPTIONAL REGULATOR AZLB"/>
    <property type="match status" value="1"/>
</dbReference>
<dbReference type="InterPro" id="IPR011991">
    <property type="entry name" value="ArsR-like_HTH"/>
</dbReference>
<dbReference type="InterPro" id="IPR036388">
    <property type="entry name" value="WH-like_DNA-bd_sf"/>
</dbReference>
<dbReference type="SUPFAM" id="SSF54909">
    <property type="entry name" value="Dimeric alpha+beta barrel"/>
    <property type="match status" value="1"/>
</dbReference>
<keyword evidence="2" id="KW-1185">Reference proteome</keyword>
<sequence>MLEAQDERVLAQLQRDARATNQELADTVGMSTSACWRRVRALEDGGIIRRYTALVDREKAGFNMSAIIHVSLERHDTSFVETFVSRVTARAEVLECFATTGDADYHLRVVTRDMHAYNRFLEDFMFRLPGIKHVRSNVILKEIKLEASLPFDK</sequence>
<dbReference type="Gene3D" id="3.30.70.920">
    <property type="match status" value="1"/>
</dbReference>
<dbReference type="GO" id="GO:0006355">
    <property type="term" value="P:regulation of DNA-templated transcription"/>
    <property type="evidence" value="ECO:0007669"/>
    <property type="project" value="UniProtKB-ARBA"/>
</dbReference>
<dbReference type="AlphaFoldDB" id="A0A1W6ZQX9"/>
<dbReference type="KEGG" id="psin:CAK95_11745"/>
<accession>A0A1W6ZQX9</accession>
<dbReference type="PROSITE" id="PS00519">
    <property type="entry name" value="HTH_ASNC_1"/>
    <property type="match status" value="1"/>
</dbReference>
<dbReference type="PANTHER" id="PTHR30154">
    <property type="entry name" value="LEUCINE-RESPONSIVE REGULATORY PROTEIN"/>
    <property type="match status" value="1"/>
</dbReference>
<dbReference type="InterPro" id="IPR019888">
    <property type="entry name" value="Tscrpt_reg_AsnC-like"/>
</dbReference>
<dbReference type="SMART" id="SM00344">
    <property type="entry name" value="HTH_ASNC"/>
    <property type="match status" value="1"/>
</dbReference>
<dbReference type="Pfam" id="PF01037">
    <property type="entry name" value="AsnC_trans_reg"/>
    <property type="match status" value="1"/>
</dbReference>
<dbReference type="InterPro" id="IPR036390">
    <property type="entry name" value="WH_DNA-bd_sf"/>
</dbReference>
<reference evidence="1 2" key="1">
    <citation type="submission" date="2017-05" db="EMBL/GenBank/DDBJ databases">
        <title>Full genome sequence of Pseudorhodoplanes sinuspersici.</title>
        <authorList>
            <person name="Dastgheib S.M.M."/>
            <person name="Shavandi M."/>
            <person name="Tirandaz H."/>
        </authorList>
    </citation>
    <scope>NUCLEOTIDE SEQUENCE [LARGE SCALE GENOMIC DNA]</scope>
    <source>
        <strain evidence="1 2">RIPI110</strain>
    </source>
</reference>
<dbReference type="InterPro" id="IPR000485">
    <property type="entry name" value="AsnC-type_HTH_dom"/>
</dbReference>
<dbReference type="InterPro" id="IPR019887">
    <property type="entry name" value="Tscrpt_reg_AsnC/Lrp_C"/>
</dbReference>
<dbReference type="InterPro" id="IPR011008">
    <property type="entry name" value="Dimeric_a/b-barrel"/>
</dbReference>
<dbReference type="PRINTS" id="PR00033">
    <property type="entry name" value="HTHASNC"/>
</dbReference>
<dbReference type="GO" id="GO:0043200">
    <property type="term" value="P:response to amino acid"/>
    <property type="evidence" value="ECO:0007669"/>
    <property type="project" value="TreeGrafter"/>
</dbReference>
<dbReference type="FunFam" id="3.30.70.920:FF:000008">
    <property type="entry name" value="Transcriptional regulator, AsnC family"/>
    <property type="match status" value="1"/>
</dbReference>
<dbReference type="InterPro" id="IPR019885">
    <property type="entry name" value="Tscrpt_reg_HTH_AsnC-type_CS"/>
</dbReference>
<dbReference type="GO" id="GO:0043565">
    <property type="term" value="F:sequence-specific DNA binding"/>
    <property type="evidence" value="ECO:0007669"/>
    <property type="project" value="InterPro"/>
</dbReference>
<dbReference type="Gene3D" id="1.10.10.10">
    <property type="entry name" value="Winged helix-like DNA-binding domain superfamily/Winged helix DNA-binding domain"/>
    <property type="match status" value="1"/>
</dbReference>
<dbReference type="Pfam" id="PF13412">
    <property type="entry name" value="HTH_24"/>
    <property type="match status" value="1"/>
</dbReference>
<evidence type="ECO:0000313" key="2">
    <source>
        <dbReference type="Proteomes" id="UP000194137"/>
    </source>
</evidence>
<dbReference type="PROSITE" id="PS50956">
    <property type="entry name" value="HTH_ASNC_2"/>
    <property type="match status" value="1"/>
</dbReference>
<dbReference type="RefSeq" id="WP_086088093.1">
    <property type="nucleotide sequence ID" value="NZ_CP021112.1"/>
</dbReference>
<proteinExistence type="predicted"/>
<gene>
    <name evidence="1" type="ORF">CAK95_11745</name>
</gene>
<dbReference type="EMBL" id="CP021112">
    <property type="protein sequence ID" value="ARP99685.1"/>
    <property type="molecule type" value="Genomic_DNA"/>
</dbReference>
<dbReference type="CDD" id="cd00090">
    <property type="entry name" value="HTH_ARSR"/>
    <property type="match status" value="1"/>
</dbReference>
<organism evidence="1 2">
    <name type="scientific">Pseudorhodoplanes sinuspersici</name>
    <dbReference type="NCBI Taxonomy" id="1235591"/>
    <lineage>
        <taxon>Bacteria</taxon>
        <taxon>Pseudomonadati</taxon>
        <taxon>Pseudomonadota</taxon>
        <taxon>Alphaproteobacteria</taxon>
        <taxon>Hyphomicrobiales</taxon>
        <taxon>Pseudorhodoplanes</taxon>
    </lineage>
</organism>
<dbReference type="SUPFAM" id="SSF46785">
    <property type="entry name" value="Winged helix' DNA-binding domain"/>
    <property type="match status" value="1"/>
</dbReference>
<dbReference type="OrthoDB" id="7847328at2"/>
<dbReference type="GO" id="GO:0005829">
    <property type="term" value="C:cytosol"/>
    <property type="evidence" value="ECO:0007669"/>
    <property type="project" value="TreeGrafter"/>
</dbReference>
<name>A0A1W6ZQX9_9HYPH</name>
<dbReference type="STRING" id="1235591.CAK95_11745"/>
<dbReference type="Proteomes" id="UP000194137">
    <property type="component" value="Chromosome"/>
</dbReference>
<protein>
    <submittedName>
        <fullName evidence="1">AsnC family transcriptional regulator</fullName>
    </submittedName>
</protein>